<dbReference type="InterPro" id="IPR043128">
    <property type="entry name" value="Rev_trsase/Diguanyl_cyclase"/>
</dbReference>
<dbReference type="InterPro" id="IPR043502">
    <property type="entry name" value="DNA/RNA_pol_sf"/>
</dbReference>
<reference evidence="1" key="2">
    <citation type="journal article" date="2024" name="Plant">
        <title>Genomic evolution and insights into agronomic trait innovations of Sesamum species.</title>
        <authorList>
            <person name="Miao H."/>
            <person name="Wang L."/>
            <person name="Qu L."/>
            <person name="Liu H."/>
            <person name="Sun Y."/>
            <person name="Le M."/>
            <person name="Wang Q."/>
            <person name="Wei S."/>
            <person name="Zheng Y."/>
            <person name="Lin W."/>
            <person name="Duan Y."/>
            <person name="Cao H."/>
            <person name="Xiong S."/>
            <person name="Wang X."/>
            <person name="Wei L."/>
            <person name="Li C."/>
            <person name="Ma Q."/>
            <person name="Ju M."/>
            <person name="Zhao R."/>
            <person name="Li G."/>
            <person name="Mu C."/>
            <person name="Tian Q."/>
            <person name="Mei H."/>
            <person name="Zhang T."/>
            <person name="Gao T."/>
            <person name="Zhang H."/>
        </authorList>
    </citation>
    <scope>NUCLEOTIDE SEQUENCE</scope>
    <source>
        <strain evidence="1">G02</strain>
    </source>
</reference>
<protein>
    <recommendedName>
        <fullName evidence="2">Reverse transcriptase</fullName>
    </recommendedName>
</protein>
<comment type="caution">
    <text evidence="1">The sequence shown here is derived from an EMBL/GenBank/DDBJ whole genome shotgun (WGS) entry which is preliminary data.</text>
</comment>
<gene>
    <name evidence="1" type="ORF">Sradi_1284700</name>
</gene>
<organism evidence="1">
    <name type="scientific">Sesamum radiatum</name>
    <name type="common">Black benniseed</name>
    <dbReference type="NCBI Taxonomy" id="300843"/>
    <lineage>
        <taxon>Eukaryota</taxon>
        <taxon>Viridiplantae</taxon>
        <taxon>Streptophyta</taxon>
        <taxon>Embryophyta</taxon>
        <taxon>Tracheophyta</taxon>
        <taxon>Spermatophyta</taxon>
        <taxon>Magnoliopsida</taxon>
        <taxon>eudicotyledons</taxon>
        <taxon>Gunneridae</taxon>
        <taxon>Pentapetalae</taxon>
        <taxon>asterids</taxon>
        <taxon>lamiids</taxon>
        <taxon>Lamiales</taxon>
        <taxon>Pedaliaceae</taxon>
        <taxon>Sesamum</taxon>
    </lineage>
</organism>
<accession>A0AAW2UQP6</accession>
<evidence type="ECO:0000313" key="1">
    <source>
        <dbReference type="EMBL" id="KAL0418712.1"/>
    </source>
</evidence>
<dbReference type="SUPFAM" id="SSF56672">
    <property type="entry name" value="DNA/RNA polymerases"/>
    <property type="match status" value="1"/>
</dbReference>
<dbReference type="Gene3D" id="3.30.70.270">
    <property type="match status" value="1"/>
</dbReference>
<evidence type="ECO:0008006" key="2">
    <source>
        <dbReference type="Google" id="ProtNLM"/>
    </source>
</evidence>
<reference evidence="1" key="1">
    <citation type="submission" date="2020-06" db="EMBL/GenBank/DDBJ databases">
        <authorList>
            <person name="Li T."/>
            <person name="Hu X."/>
            <person name="Zhang T."/>
            <person name="Song X."/>
            <person name="Zhang H."/>
            <person name="Dai N."/>
            <person name="Sheng W."/>
            <person name="Hou X."/>
            <person name="Wei L."/>
        </authorList>
    </citation>
    <scope>NUCLEOTIDE SEQUENCE</scope>
    <source>
        <strain evidence="1">G02</strain>
        <tissue evidence="1">Leaf</tissue>
    </source>
</reference>
<name>A0AAW2UQP6_SESRA</name>
<dbReference type="AlphaFoldDB" id="A0AAW2UQP6"/>
<sequence length="98" mass="11400">MEVYTDNIMVKNTKEMDYLVHLAECFAMVRQYGMKLNPTKCTFGMKGGKFLEYLVMKRGIEVNPEKARIVMEMKSLKLIKEVQQLTECITSLGHFLSR</sequence>
<proteinExistence type="predicted"/>
<dbReference type="EMBL" id="JACGWJ010000005">
    <property type="protein sequence ID" value="KAL0418712.1"/>
    <property type="molecule type" value="Genomic_DNA"/>
</dbReference>